<evidence type="ECO:0000313" key="3">
    <source>
        <dbReference type="Proteomes" id="UP001482620"/>
    </source>
</evidence>
<dbReference type="Proteomes" id="UP001482620">
    <property type="component" value="Unassembled WGS sequence"/>
</dbReference>
<gene>
    <name evidence="2" type="ORF">ILYODFUR_019947</name>
</gene>
<proteinExistence type="predicted"/>
<protein>
    <submittedName>
        <fullName evidence="2">Uncharacterized protein</fullName>
    </submittedName>
</protein>
<feature type="region of interest" description="Disordered" evidence="1">
    <location>
        <begin position="82"/>
        <end position="130"/>
    </location>
</feature>
<feature type="compositionally biased region" description="Basic residues" evidence="1">
    <location>
        <begin position="118"/>
        <end position="130"/>
    </location>
</feature>
<reference evidence="2 3" key="1">
    <citation type="submission" date="2021-06" db="EMBL/GenBank/DDBJ databases">
        <authorList>
            <person name="Palmer J.M."/>
        </authorList>
    </citation>
    <scope>NUCLEOTIDE SEQUENCE [LARGE SCALE GENOMIC DNA]</scope>
    <source>
        <strain evidence="3">if_2019</strain>
        <tissue evidence="2">Muscle</tissue>
    </source>
</reference>
<evidence type="ECO:0000256" key="1">
    <source>
        <dbReference type="SAM" id="MobiDB-lite"/>
    </source>
</evidence>
<keyword evidence="3" id="KW-1185">Reference proteome</keyword>
<dbReference type="EMBL" id="JAHRIQ010025196">
    <property type="protein sequence ID" value="MEQ2229543.1"/>
    <property type="molecule type" value="Genomic_DNA"/>
</dbReference>
<name>A0ABV0TCG9_9TELE</name>
<accession>A0ABV0TCG9</accession>
<comment type="caution">
    <text evidence="2">The sequence shown here is derived from an EMBL/GenBank/DDBJ whole genome shotgun (WGS) entry which is preliminary data.</text>
</comment>
<evidence type="ECO:0000313" key="2">
    <source>
        <dbReference type="EMBL" id="MEQ2229543.1"/>
    </source>
</evidence>
<sequence length="130" mass="14495">MMLGFAPKGLYAYAPPNILYIASQLIYIGHTKMQIFNVNFCYWGTTMLRVVSNGEAASPSTGSANTWAFTDMHLQQVQNVDEQLAGRAGPPDFLTDEDFNLNDHQPNSIKENHTTSKSNKKNPKKTKLSN</sequence>
<organism evidence="2 3">
    <name type="scientific">Ilyodon furcidens</name>
    <name type="common">goldbreast splitfin</name>
    <dbReference type="NCBI Taxonomy" id="33524"/>
    <lineage>
        <taxon>Eukaryota</taxon>
        <taxon>Metazoa</taxon>
        <taxon>Chordata</taxon>
        <taxon>Craniata</taxon>
        <taxon>Vertebrata</taxon>
        <taxon>Euteleostomi</taxon>
        <taxon>Actinopterygii</taxon>
        <taxon>Neopterygii</taxon>
        <taxon>Teleostei</taxon>
        <taxon>Neoteleostei</taxon>
        <taxon>Acanthomorphata</taxon>
        <taxon>Ovalentaria</taxon>
        <taxon>Atherinomorphae</taxon>
        <taxon>Cyprinodontiformes</taxon>
        <taxon>Goodeidae</taxon>
        <taxon>Ilyodon</taxon>
    </lineage>
</organism>